<feature type="signal peptide" evidence="9">
    <location>
        <begin position="1"/>
        <end position="26"/>
    </location>
</feature>
<dbReference type="SMART" id="SM01190">
    <property type="entry name" value="EMP24_GP25L"/>
    <property type="match status" value="1"/>
</dbReference>
<evidence type="ECO:0000313" key="11">
    <source>
        <dbReference type="EMBL" id="CAD8616300.1"/>
    </source>
</evidence>
<dbReference type="EMBL" id="HBEY01041133">
    <property type="protein sequence ID" value="CAD8616300.1"/>
    <property type="molecule type" value="Transcribed_RNA"/>
</dbReference>
<evidence type="ECO:0000256" key="8">
    <source>
        <dbReference type="SAM" id="Phobius"/>
    </source>
</evidence>
<evidence type="ECO:0000256" key="3">
    <source>
        <dbReference type="ARBA" id="ARBA00022692"/>
    </source>
</evidence>
<evidence type="ECO:0000256" key="9">
    <source>
        <dbReference type="SAM" id="SignalP"/>
    </source>
</evidence>
<dbReference type="PANTHER" id="PTHR22811">
    <property type="entry name" value="TRANSMEMBRANE EMP24 DOMAIN-CONTAINING PROTEIN"/>
    <property type="match status" value="1"/>
</dbReference>
<feature type="coiled-coil region" evidence="7">
    <location>
        <begin position="130"/>
        <end position="157"/>
    </location>
</feature>
<feature type="transmembrane region" description="Helical" evidence="8">
    <location>
        <begin position="179"/>
        <end position="201"/>
    </location>
</feature>
<dbReference type="InterPro" id="IPR015720">
    <property type="entry name" value="Emp24-like"/>
</dbReference>
<dbReference type="InterPro" id="IPR009038">
    <property type="entry name" value="GOLD_dom"/>
</dbReference>
<keyword evidence="3 8" id="KW-0812">Transmembrane</keyword>
<gene>
    <name evidence="11" type="ORF">CPEL01642_LOCUS19681</name>
</gene>
<feature type="domain" description="GOLD" evidence="10">
    <location>
        <begin position="26"/>
        <end position="206"/>
    </location>
</feature>
<comment type="subcellular location">
    <subcellularLocation>
        <location evidence="1">Membrane</location>
        <topology evidence="1">Single-pass type I membrane protein</topology>
    </subcellularLocation>
</comment>
<evidence type="ECO:0000256" key="5">
    <source>
        <dbReference type="ARBA" id="ARBA00022989"/>
    </source>
</evidence>
<protein>
    <recommendedName>
        <fullName evidence="10">GOLD domain-containing protein</fullName>
    </recommendedName>
</protein>
<keyword evidence="5 8" id="KW-1133">Transmembrane helix</keyword>
<evidence type="ECO:0000256" key="7">
    <source>
        <dbReference type="SAM" id="Coils"/>
    </source>
</evidence>
<evidence type="ECO:0000256" key="1">
    <source>
        <dbReference type="ARBA" id="ARBA00004479"/>
    </source>
</evidence>
<keyword evidence="7" id="KW-0175">Coiled coil</keyword>
<evidence type="ECO:0000259" key="10">
    <source>
        <dbReference type="SMART" id="SM01190"/>
    </source>
</evidence>
<dbReference type="GO" id="GO:0016020">
    <property type="term" value="C:membrane"/>
    <property type="evidence" value="ECO:0007669"/>
    <property type="project" value="UniProtKB-SubCell"/>
</dbReference>
<keyword evidence="4 9" id="KW-0732">Signal</keyword>
<accession>A0A7S0Q8I2</accession>
<evidence type="ECO:0000256" key="2">
    <source>
        <dbReference type="ARBA" id="ARBA00007104"/>
    </source>
</evidence>
<reference evidence="11" key="1">
    <citation type="submission" date="2021-01" db="EMBL/GenBank/DDBJ databases">
        <authorList>
            <person name="Corre E."/>
            <person name="Pelletier E."/>
            <person name="Niang G."/>
            <person name="Scheremetjew M."/>
            <person name="Finn R."/>
            <person name="Kale V."/>
            <person name="Holt S."/>
            <person name="Cochrane G."/>
            <person name="Meng A."/>
            <person name="Brown T."/>
            <person name="Cohen L."/>
        </authorList>
    </citation>
    <scope>NUCLEOTIDE SEQUENCE</scope>
    <source>
        <strain evidence="11">PLY182g</strain>
    </source>
</reference>
<evidence type="ECO:0000256" key="6">
    <source>
        <dbReference type="ARBA" id="ARBA00023136"/>
    </source>
</evidence>
<organism evidence="11">
    <name type="scientific">Coccolithus braarudii</name>
    <dbReference type="NCBI Taxonomy" id="221442"/>
    <lineage>
        <taxon>Eukaryota</taxon>
        <taxon>Haptista</taxon>
        <taxon>Haptophyta</taxon>
        <taxon>Prymnesiophyceae</taxon>
        <taxon>Coccolithales</taxon>
        <taxon>Coccolithaceae</taxon>
        <taxon>Coccolithus</taxon>
    </lineage>
</organism>
<dbReference type="Pfam" id="PF01105">
    <property type="entry name" value="EMP24_GP25L"/>
    <property type="match status" value="1"/>
</dbReference>
<sequence length="211" mass="23333">MSQQSPLLVPFSILCGLATLFDACDAFTFVLSPSASRCVHESLMPKSLLTGEWTVVSIDASLNTSSGSTEVALRSPKGGTLFESGEPSGHFAVTALDHGLHSVCVKNSDGGDRQVSISMKTALEVEDHGLVAKKEHVEAIEAELDRMEKMVEHVYEEMNYMRSRSELMQSTDASTRGRLLWVEVAMLCTLMAMGLWQIHYLKRYFQTKKIL</sequence>
<comment type="similarity">
    <text evidence="2">Belongs to the EMP24/GP25L family.</text>
</comment>
<name>A0A7S0Q8I2_9EUKA</name>
<feature type="chain" id="PRO_5031488333" description="GOLD domain-containing protein" evidence="9">
    <location>
        <begin position="27"/>
        <end position="211"/>
    </location>
</feature>
<dbReference type="AlphaFoldDB" id="A0A7S0Q8I2"/>
<keyword evidence="6 8" id="KW-0472">Membrane</keyword>
<evidence type="ECO:0000256" key="4">
    <source>
        <dbReference type="ARBA" id="ARBA00022729"/>
    </source>
</evidence>
<proteinExistence type="inferred from homology"/>